<dbReference type="Proteomes" id="UP001548189">
    <property type="component" value="Unassembled WGS sequence"/>
</dbReference>
<keyword evidence="3" id="KW-1185">Reference proteome</keyword>
<evidence type="ECO:0000313" key="3">
    <source>
        <dbReference type="Proteomes" id="UP001548189"/>
    </source>
</evidence>
<dbReference type="EMBL" id="JBEVCJ010000172">
    <property type="protein sequence ID" value="MET1257667.1"/>
    <property type="molecule type" value="Genomic_DNA"/>
</dbReference>
<feature type="transmembrane region" description="Helical" evidence="1">
    <location>
        <begin position="29"/>
        <end position="52"/>
    </location>
</feature>
<gene>
    <name evidence="2" type="ORF">ABVT43_21225</name>
</gene>
<keyword evidence="1" id="KW-0812">Transmembrane</keyword>
<protein>
    <submittedName>
        <fullName evidence="2">Uncharacterized protein</fullName>
    </submittedName>
</protein>
<dbReference type="RefSeq" id="WP_353898247.1">
    <property type="nucleotide sequence ID" value="NZ_JBEVCJ010000172.1"/>
</dbReference>
<organism evidence="2 3">
    <name type="scientific">Aliikangiella maris</name>
    <dbReference type="NCBI Taxonomy" id="3162458"/>
    <lineage>
        <taxon>Bacteria</taxon>
        <taxon>Pseudomonadati</taxon>
        <taxon>Pseudomonadota</taxon>
        <taxon>Gammaproteobacteria</taxon>
        <taxon>Oceanospirillales</taxon>
        <taxon>Pleioneaceae</taxon>
        <taxon>Aliikangiella</taxon>
    </lineage>
</organism>
<keyword evidence="1" id="KW-0472">Membrane</keyword>
<feature type="transmembrane region" description="Helical" evidence="1">
    <location>
        <begin position="105"/>
        <end position="123"/>
    </location>
</feature>
<comment type="caution">
    <text evidence="2">The sequence shown here is derived from an EMBL/GenBank/DDBJ whole genome shotgun (WGS) entry which is preliminary data.</text>
</comment>
<evidence type="ECO:0000313" key="2">
    <source>
        <dbReference type="EMBL" id="MET1257667.1"/>
    </source>
</evidence>
<keyword evidence="1" id="KW-1133">Transmembrane helix</keyword>
<reference evidence="2 3" key="1">
    <citation type="submission" date="2024-06" db="EMBL/GenBank/DDBJ databases">
        <authorList>
            <person name="Li F."/>
        </authorList>
    </citation>
    <scope>NUCLEOTIDE SEQUENCE [LARGE SCALE GENOMIC DNA]</scope>
    <source>
        <strain evidence="2 3">GXAS 311</strain>
    </source>
</reference>
<proteinExistence type="predicted"/>
<sequence length="132" mass="14954">MDKLIRAIEEALFTLPDFYWLYPLNMAQAFLSGIDAVLFWSIYFVLAATALLKLKSSAFKFWIVVIFLLPGGFAMGGFSAGPWAFMTASAIYNQDLHNTTMNMTYLISNIVVCIIFVSLFKLYKSRKPVKNV</sequence>
<feature type="transmembrane region" description="Helical" evidence="1">
    <location>
        <begin position="61"/>
        <end position="85"/>
    </location>
</feature>
<accession>A0ABV2C0F7</accession>
<name>A0ABV2C0F7_9GAMM</name>
<evidence type="ECO:0000256" key="1">
    <source>
        <dbReference type="SAM" id="Phobius"/>
    </source>
</evidence>